<sequence>MILKIIKYLYSIKFLVEMENKPITFQFISEPSDVNYGGNVHGGSVMKWIDQAGYACATTWSGNYSVTVYVGGIRFYEPIKIGEIVKVEAQVIYTGSSSMHISINVFSRNLKQPNFDKKTHCIIVFVAVDENGKKLPVPKWIPEIEEEKQKEQYAKRLMELRTQIEDEMKPFL</sequence>
<reference evidence="5 6" key="1">
    <citation type="submission" date="2017-11" db="EMBL/GenBank/DDBJ databases">
        <title>Genomic Encyclopedia of Archaeal and Bacterial Type Strains, Phase II (KMG-II): From Individual Species to Whole Genera.</title>
        <authorList>
            <person name="Goeker M."/>
        </authorList>
    </citation>
    <scope>NUCLEOTIDE SEQUENCE [LARGE SCALE GENOMIC DNA]</scope>
    <source>
        <strain evidence="5 6">DSM 27617</strain>
    </source>
</reference>
<dbReference type="PANTHER" id="PTHR11049:SF16">
    <property type="entry name" value="PROTEIN VDLD"/>
    <property type="match status" value="1"/>
</dbReference>
<evidence type="ECO:0000256" key="2">
    <source>
        <dbReference type="ARBA" id="ARBA00022801"/>
    </source>
</evidence>
<dbReference type="GO" id="GO:0005829">
    <property type="term" value="C:cytosol"/>
    <property type="evidence" value="ECO:0007669"/>
    <property type="project" value="TreeGrafter"/>
</dbReference>
<dbReference type="InterPro" id="IPR033120">
    <property type="entry name" value="HOTDOG_ACOT"/>
</dbReference>
<dbReference type="PANTHER" id="PTHR11049">
    <property type="entry name" value="ACYL COENZYME A THIOESTER HYDROLASE"/>
    <property type="match status" value="1"/>
</dbReference>
<dbReference type="PROSITE" id="PS51770">
    <property type="entry name" value="HOTDOG_ACOT"/>
    <property type="match status" value="1"/>
</dbReference>
<dbReference type="Pfam" id="PF03061">
    <property type="entry name" value="4HBT"/>
    <property type="match status" value="1"/>
</dbReference>
<dbReference type="InterPro" id="IPR029069">
    <property type="entry name" value="HotDog_dom_sf"/>
</dbReference>
<proteinExistence type="inferred from homology"/>
<dbReference type="Gene3D" id="3.10.129.10">
    <property type="entry name" value="Hotdog Thioesterase"/>
    <property type="match status" value="1"/>
</dbReference>
<protein>
    <submittedName>
        <fullName evidence="5">Acyl-CoA hydrolase</fullName>
    </submittedName>
</protein>
<name>A0A2M9C5Z9_9FLAO</name>
<dbReference type="AlphaFoldDB" id="A0A2M9C5Z9"/>
<dbReference type="Proteomes" id="UP000228740">
    <property type="component" value="Unassembled WGS sequence"/>
</dbReference>
<dbReference type="GO" id="GO:0006637">
    <property type="term" value="P:acyl-CoA metabolic process"/>
    <property type="evidence" value="ECO:0007669"/>
    <property type="project" value="TreeGrafter"/>
</dbReference>
<evidence type="ECO:0000259" key="4">
    <source>
        <dbReference type="PROSITE" id="PS51770"/>
    </source>
</evidence>
<keyword evidence="6" id="KW-1185">Reference proteome</keyword>
<dbReference type="EMBL" id="PGFD01000001">
    <property type="protein sequence ID" value="PJJ66243.1"/>
    <property type="molecule type" value="Genomic_DNA"/>
</dbReference>
<organism evidence="5 6">
    <name type="scientific">Chryseobacterium geocarposphaerae</name>
    <dbReference type="NCBI Taxonomy" id="1416776"/>
    <lineage>
        <taxon>Bacteria</taxon>
        <taxon>Pseudomonadati</taxon>
        <taxon>Bacteroidota</taxon>
        <taxon>Flavobacteriia</taxon>
        <taxon>Flavobacteriales</taxon>
        <taxon>Weeksellaceae</taxon>
        <taxon>Chryseobacterium group</taxon>
        <taxon>Chryseobacterium</taxon>
    </lineage>
</organism>
<evidence type="ECO:0000256" key="1">
    <source>
        <dbReference type="ARBA" id="ARBA00010458"/>
    </source>
</evidence>
<keyword evidence="2 3" id="KW-0378">Hydrolase</keyword>
<dbReference type="CDD" id="cd03442">
    <property type="entry name" value="BFIT_BACH"/>
    <property type="match status" value="1"/>
</dbReference>
<dbReference type="InterPro" id="IPR006683">
    <property type="entry name" value="Thioestr_dom"/>
</dbReference>
<evidence type="ECO:0000313" key="6">
    <source>
        <dbReference type="Proteomes" id="UP000228740"/>
    </source>
</evidence>
<feature type="domain" description="HotDog ACOT-type" evidence="4">
    <location>
        <begin position="19"/>
        <end position="131"/>
    </location>
</feature>
<evidence type="ECO:0000313" key="5">
    <source>
        <dbReference type="EMBL" id="PJJ66243.1"/>
    </source>
</evidence>
<evidence type="ECO:0000256" key="3">
    <source>
        <dbReference type="PROSITE-ProRule" id="PRU01106"/>
    </source>
</evidence>
<dbReference type="SUPFAM" id="SSF54637">
    <property type="entry name" value="Thioesterase/thiol ester dehydrase-isomerase"/>
    <property type="match status" value="1"/>
</dbReference>
<gene>
    <name evidence="5" type="ORF">CLV73_0211</name>
</gene>
<dbReference type="InterPro" id="IPR040170">
    <property type="entry name" value="Cytosol_ACT"/>
</dbReference>
<comment type="caution">
    <text evidence="5">The sequence shown here is derived from an EMBL/GenBank/DDBJ whole genome shotgun (WGS) entry which is preliminary data.</text>
</comment>
<dbReference type="GO" id="GO:0052816">
    <property type="term" value="F:long-chain fatty acyl-CoA hydrolase activity"/>
    <property type="evidence" value="ECO:0007669"/>
    <property type="project" value="TreeGrafter"/>
</dbReference>
<accession>A0A2M9C5Z9</accession>
<comment type="similarity">
    <text evidence="1">Belongs to the acyl coenzyme A hydrolase family.</text>
</comment>